<protein>
    <recommendedName>
        <fullName evidence="3">WXG100 family type VII secretion target</fullName>
    </recommendedName>
</protein>
<name>A0ABP5ERM1_9ACTN</name>
<comment type="caution">
    <text evidence="1">The sequence shown here is derived from an EMBL/GenBank/DDBJ whole genome shotgun (WGS) entry which is preliminary data.</text>
</comment>
<evidence type="ECO:0008006" key="3">
    <source>
        <dbReference type="Google" id="ProtNLM"/>
    </source>
</evidence>
<sequence length="131" mass="13694">MPAPGYDFEVRPPLLTAYADTLERAATDLAAVADALARVRVERHWFGELPQSGFLAERYAGHCESELAVAGELGAWLREAAEGLRQTAARYSAADRVVADLAGTVEAGLGVGIETRGEALQEIGEPGGAGG</sequence>
<evidence type="ECO:0000313" key="2">
    <source>
        <dbReference type="Proteomes" id="UP001499854"/>
    </source>
</evidence>
<keyword evidence="2" id="KW-1185">Reference proteome</keyword>
<dbReference type="EMBL" id="BAAAQM010000088">
    <property type="protein sequence ID" value="GAA2005744.1"/>
    <property type="molecule type" value="Genomic_DNA"/>
</dbReference>
<organism evidence="1 2">
    <name type="scientific">Catenulispora subtropica</name>
    <dbReference type="NCBI Taxonomy" id="450798"/>
    <lineage>
        <taxon>Bacteria</taxon>
        <taxon>Bacillati</taxon>
        <taxon>Actinomycetota</taxon>
        <taxon>Actinomycetes</taxon>
        <taxon>Catenulisporales</taxon>
        <taxon>Catenulisporaceae</taxon>
        <taxon>Catenulispora</taxon>
    </lineage>
</organism>
<dbReference type="RefSeq" id="WP_344662918.1">
    <property type="nucleotide sequence ID" value="NZ_BAAAQM010000088.1"/>
</dbReference>
<evidence type="ECO:0000313" key="1">
    <source>
        <dbReference type="EMBL" id="GAA2005744.1"/>
    </source>
</evidence>
<proteinExistence type="predicted"/>
<reference evidence="2" key="1">
    <citation type="journal article" date="2019" name="Int. J. Syst. Evol. Microbiol.">
        <title>The Global Catalogue of Microorganisms (GCM) 10K type strain sequencing project: providing services to taxonomists for standard genome sequencing and annotation.</title>
        <authorList>
            <consortium name="The Broad Institute Genomics Platform"/>
            <consortium name="The Broad Institute Genome Sequencing Center for Infectious Disease"/>
            <person name="Wu L."/>
            <person name="Ma J."/>
        </authorList>
    </citation>
    <scope>NUCLEOTIDE SEQUENCE [LARGE SCALE GENOMIC DNA]</scope>
    <source>
        <strain evidence="2">JCM 16013</strain>
    </source>
</reference>
<accession>A0ABP5ERM1</accession>
<gene>
    <name evidence="1" type="ORF">GCM10009838_84990</name>
</gene>
<dbReference type="Proteomes" id="UP001499854">
    <property type="component" value="Unassembled WGS sequence"/>
</dbReference>